<gene>
    <name evidence="1" type="ORF">NX720_19270</name>
</gene>
<accession>A0ABY6GQG3</accession>
<sequence>MSATAESNEPDHTLNTLADMISILGETRSDVKVLDRKVDTLDRKVNALDHKVDALDHKVDALDHKVDALDHKVDALDHKVDALDHKVDCIQQENCERFDRIELEQAETRKDIARLELLIRQRLPEN</sequence>
<dbReference type="EMBL" id="CP103300">
    <property type="protein sequence ID" value="UYM14993.1"/>
    <property type="molecule type" value="Genomic_DNA"/>
</dbReference>
<dbReference type="Gene3D" id="1.20.5.170">
    <property type="match status" value="2"/>
</dbReference>
<protein>
    <recommendedName>
        <fullName evidence="3">t-SNARE coiled-coil homology domain-containing protein</fullName>
    </recommendedName>
</protein>
<dbReference type="SUPFAM" id="SSF57997">
    <property type="entry name" value="Tropomyosin"/>
    <property type="match status" value="1"/>
</dbReference>
<dbReference type="Pfam" id="PF05531">
    <property type="entry name" value="NPV_P10"/>
    <property type="match status" value="1"/>
</dbReference>
<evidence type="ECO:0008006" key="3">
    <source>
        <dbReference type="Google" id="ProtNLM"/>
    </source>
</evidence>
<evidence type="ECO:0000313" key="1">
    <source>
        <dbReference type="EMBL" id="UYM14993.1"/>
    </source>
</evidence>
<dbReference type="Proteomes" id="UP001163255">
    <property type="component" value="Chromosome"/>
</dbReference>
<keyword evidence="2" id="KW-1185">Reference proteome</keyword>
<proteinExistence type="predicted"/>
<dbReference type="InterPro" id="IPR008702">
    <property type="entry name" value="NPV_P10"/>
</dbReference>
<name>A0ABY6GQG3_9GAMM</name>
<evidence type="ECO:0000313" key="2">
    <source>
        <dbReference type="Proteomes" id="UP001163255"/>
    </source>
</evidence>
<organism evidence="1 2">
    <name type="scientific">Endozoicomonas euniceicola</name>
    <dbReference type="NCBI Taxonomy" id="1234143"/>
    <lineage>
        <taxon>Bacteria</taxon>
        <taxon>Pseudomonadati</taxon>
        <taxon>Pseudomonadota</taxon>
        <taxon>Gammaproteobacteria</taxon>
        <taxon>Oceanospirillales</taxon>
        <taxon>Endozoicomonadaceae</taxon>
        <taxon>Endozoicomonas</taxon>
    </lineage>
</organism>
<reference evidence="1" key="1">
    <citation type="submission" date="2022-10" db="EMBL/GenBank/DDBJ databases">
        <title>Completed Genome Sequence of two octocoral isolated bacterium, Endozoicomonas euniceicola EF212T and Endozoicomonas gorgoniicola PS125T.</title>
        <authorList>
            <person name="Chiou Y.-J."/>
            <person name="Chen Y.-H."/>
        </authorList>
    </citation>
    <scope>NUCLEOTIDE SEQUENCE</scope>
    <source>
        <strain evidence="1">EF212</strain>
    </source>
</reference>
<dbReference type="RefSeq" id="WP_262596791.1">
    <property type="nucleotide sequence ID" value="NZ_CP103300.1"/>
</dbReference>